<accession>A0AA51RS51</accession>
<sequence>MKYFVPDIRVNEDLDSQDSYQDKFGGLPWGLEESRWPFCSECKKPQTFLAQFQHDSNRLDLGKEGRVIFIFQCNHFPGMCSTWEGGSGANACFILEQEELVGALSKSPRENTLIENEVRVVDWLEHDDGISDSNAPAFFDEELYFELSDDIVESVSTGTKLGSVPEWIQSPSEAPVGDWEFIGQLDSTHSFIHPPRKNIAWVVEDGECWEGRTHYGEGPNYGDGGIAYLFVKKTDAVPKGWFFWQCG</sequence>
<dbReference type="Proteomes" id="UP001239782">
    <property type="component" value="Chromosome"/>
</dbReference>
<keyword evidence="2" id="KW-1185">Reference proteome</keyword>
<dbReference type="RefSeq" id="WP_309201740.1">
    <property type="nucleotide sequence ID" value="NZ_CP133548.1"/>
</dbReference>
<evidence type="ECO:0000313" key="1">
    <source>
        <dbReference type="EMBL" id="WMS86595.1"/>
    </source>
</evidence>
<proteinExistence type="predicted"/>
<dbReference type="SUPFAM" id="SSF103032">
    <property type="entry name" value="Hypothetical protein YwqG"/>
    <property type="match status" value="1"/>
</dbReference>
<evidence type="ECO:0000313" key="2">
    <source>
        <dbReference type="Proteomes" id="UP001239782"/>
    </source>
</evidence>
<gene>
    <name evidence="1" type="ORF">Q9312_15345</name>
</gene>
<dbReference type="InterPro" id="IPR035948">
    <property type="entry name" value="YwqG-like_sf"/>
</dbReference>
<protein>
    <recommendedName>
        <fullName evidence="3">DUF1963 domain-containing protein</fullName>
    </recommendedName>
</protein>
<name>A0AA51RS51_9GAMM</name>
<dbReference type="AlphaFoldDB" id="A0AA51RS51"/>
<dbReference type="EMBL" id="CP133548">
    <property type="protein sequence ID" value="WMS86595.1"/>
    <property type="molecule type" value="Genomic_DNA"/>
</dbReference>
<evidence type="ECO:0008006" key="3">
    <source>
        <dbReference type="Google" id="ProtNLM"/>
    </source>
</evidence>
<organism evidence="1 2">
    <name type="scientific">Pleionea litopenaei</name>
    <dbReference type="NCBI Taxonomy" id="3070815"/>
    <lineage>
        <taxon>Bacteria</taxon>
        <taxon>Pseudomonadati</taxon>
        <taxon>Pseudomonadota</taxon>
        <taxon>Gammaproteobacteria</taxon>
        <taxon>Oceanospirillales</taxon>
        <taxon>Pleioneaceae</taxon>
        <taxon>Pleionea</taxon>
    </lineage>
</organism>
<dbReference type="KEGG" id="plei:Q9312_15345"/>
<reference evidence="1 2" key="1">
    <citation type="submission" date="2023-08" db="EMBL/GenBank/DDBJ databases">
        <title>Pleionea litopenaei sp. nov., isolated from stomach of juvenile Litopenaeus vannamei.</title>
        <authorList>
            <person name="Rho A.M."/>
            <person name="Hwang C.Y."/>
        </authorList>
    </citation>
    <scope>NUCLEOTIDE SEQUENCE [LARGE SCALE GENOMIC DNA]</scope>
    <source>
        <strain evidence="1 2">HL-JVS1</strain>
    </source>
</reference>